<evidence type="ECO:0000256" key="2">
    <source>
        <dbReference type="ARBA" id="ARBA00007871"/>
    </source>
</evidence>
<accession>A0ABW9QUP6</accession>
<dbReference type="Pfam" id="PF02742">
    <property type="entry name" value="Fe_dep_repr_C"/>
    <property type="match status" value="1"/>
</dbReference>
<dbReference type="Pfam" id="PF01325">
    <property type="entry name" value="Fe_dep_repress"/>
    <property type="match status" value="1"/>
</dbReference>
<sequence length="242" mass="25507">MPERRPAGPTPSAVIEDYLRGIHAIEEVGGSPAATTDLARRLGVSVSAVSGMVRRLSAAGLVDHRRYGRLALTDEGRRAALGVVRRHRLIETFLVEVLGYGWDEVQDEAEVLEHAVSDRLLARMAELLGHPGRDPHGDPIPGPDGTVVAEATQPLSALPAGTACRLVRVLDAPGDLLRWLSDEGVGLGESLVVGSWDPGGTLPVRLREPGRILRLGPSAAARLQVTVADDAGPVPGPGRAGR</sequence>
<dbReference type="SUPFAM" id="SSF46785">
    <property type="entry name" value="Winged helix' DNA-binding domain"/>
    <property type="match status" value="1"/>
</dbReference>
<dbReference type="InterPro" id="IPR022689">
    <property type="entry name" value="Iron_dep_repressor"/>
</dbReference>
<keyword evidence="7" id="KW-0238">DNA-binding</keyword>
<dbReference type="Gene3D" id="1.10.60.10">
    <property type="entry name" value="Iron dependent repressor, metal binding and dimerisation domain"/>
    <property type="match status" value="1"/>
</dbReference>
<keyword evidence="10" id="KW-0464">Manganese</keyword>
<dbReference type="InterPro" id="IPR001367">
    <property type="entry name" value="Fe_dep_repressor"/>
</dbReference>
<evidence type="ECO:0000256" key="3">
    <source>
        <dbReference type="ARBA" id="ARBA00011738"/>
    </source>
</evidence>
<dbReference type="InterPro" id="IPR011991">
    <property type="entry name" value="ArsR-like_HTH"/>
</dbReference>
<dbReference type="Proteomes" id="UP000437736">
    <property type="component" value="Unassembled WGS sequence"/>
</dbReference>
<organism evidence="13 14">
    <name type="scientific">Acidiferrimicrobium australe</name>
    <dbReference type="NCBI Taxonomy" id="2664430"/>
    <lineage>
        <taxon>Bacteria</taxon>
        <taxon>Bacillati</taxon>
        <taxon>Actinomycetota</taxon>
        <taxon>Acidimicrobiia</taxon>
        <taxon>Acidimicrobiales</taxon>
        <taxon>Acidimicrobiaceae</taxon>
        <taxon>Acidiferrimicrobium</taxon>
    </lineage>
</organism>
<evidence type="ECO:0000313" key="14">
    <source>
        <dbReference type="Proteomes" id="UP000437736"/>
    </source>
</evidence>
<evidence type="ECO:0000256" key="10">
    <source>
        <dbReference type="ARBA" id="ARBA00023211"/>
    </source>
</evidence>
<evidence type="ECO:0000256" key="11">
    <source>
        <dbReference type="ARBA" id="ARBA00032593"/>
    </source>
</evidence>
<dbReference type="InterPro" id="IPR036390">
    <property type="entry name" value="WH_DNA-bd_sf"/>
</dbReference>
<evidence type="ECO:0000256" key="9">
    <source>
        <dbReference type="ARBA" id="ARBA00023163"/>
    </source>
</evidence>
<evidence type="ECO:0000256" key="4">
    <source>
        <dbReference type="ARBA" id="ARBA00022490"/>
    </source>
</evidence>
<dbReference type="Gene3D" id="1.10.10.10">
    <property type="entry name" value="Winged helix-like DNA-binding domain superfamily/Winged helix DNA-binding domain"/>
    <property type="match status" value="1"/>
</dbReference>
<gene>
    <name evidence="13" type="ORF">GHK86_10850</name>
</gene>
<dbReference type="InterPro" id="IPR050536">
    <property type="entry name" value="DtxR_MntR_Metal-Reg"/>
</dbReference>
<keyword evidence="9" id="KW-0804">Transcription</keyword>
<dbReference type="EMBL" id="WJHE01000525">
    <property type="protein sequence ID" value="MST33216.1"/>
    <property type="molecule type" value="Genomic_DNA"/>
</dbReference>
<comment type="subcellular location">
    <subcellularLocation>
        <location evidence="1">Cytoplasm</location>
    </subcellularLocation>
</comment>
<dbReference type="SMART" id="SM00899">
    <property type="entry name" value="FeoA"/>
    <property type="match status" value="1"/>
</dbReference>
<feature type="domain" description="HTH dtxR-type" evidence="12">
    <location>
        <begin position="1"/>
        <end position="73"/>
    </location>
</feature>
<keyword evidence="14" id="KW-1185">Reference proteome</keyword>
<proteinExistence type="inferred from homology"/>
<keyword evidence="6" id="KW-0805">Transcription regulation</keyword>
<keyword evidence="5" id="KW-0678">Repressor</keyword>
<comment type="similarity">
    <text evidence="2">Belongs to the DtxR/MntR family.</text>
</comment>
<dbReference type="SUPFAM" id="SSF47979">
    <property type="entry name" value="Iron-dependent repressor protein, dimerization domain"/>
    <property type="match status" value="1"/>
</dbReference>
<dbReference type="PROSITE" id="PS50944">
    <property type="entry name" value="HTH_DTXR"/>
    <property type="match status" value="1"/>
</dbReference>
<dbReference type="InterPro" id="IPR007167">
    <property type="entry name" value="Fe-transptr_FeoA-like"/>
</dbReference>
<reference evidence="13 14" key="1">
    <citation type="submission" date="2019-11" db="EMBL/GenBank/DDBJ databases">
        <title>Acidiferrimicrobium australis gen. nov., sp. nov., an acidophilic and obligately heterotrophic, member of the Actinobacteria that catalyses dissimilatory oxido- reduction of iron isolated from metal-rich acidic water in Chile.</title>
        <authorList>
            <person name="Gonzalez D."/>
            <person name="Huber K."/>
            <person name="Hedrich S."/>
            <person name="Rojas-Villalobos C."/>
            <person name="Quatrini R."/>
            <person name="Dinamarca M.A."/>
            <person name="Schwarz A."/>
            <person name="Canales C."/>
            <person name="Nancucheo I."/>
        </authorList>
    </citation>
    <scope>NUCLEOTIDE SEQUENCE [LARGE SCALE GENOMIC DNA]</scope>
    <source>
        <strain evidence="13 14">USS-CCA1</strain>
    </source>
</reference>
<evidence type="ECO:0000256" key="8">
    <source>
        <dbReference type="ARBA" id="ARBA00023159"/>
    </source>
</evidence>
<dbReference type="InterPro" id="IPR036421">
    <property type="entry name" value="Fe_dep_repressor_sf"/>
</dbReference>
<dbReference type="InterPro" id="IPR022687">
    <property type="entry name" value="HTH_DTXR"/>
</dbReference>
<keyword evidence="8" id="KW-0010">Activator</keyword>
<comment type="subunit">
    <text evidence="3">Homodimer.</text>
</comment>
<dbReference type="PANTHER" id="PTHR33238:SF11">
    <property type="entry name" value="TRANSCRIPTIONAL REGULATOR MNTR"/>
    <property type="match status" value="1"/>
</dbReference>
<dbReference type="CDD" id="cd00090">
    <property type="entry name" value="HTH_ARSR"/>
    <property type="match status" value="1"/>
</dbReference>
<dbReference type="SMART" id="SM00529">
    <property type="entry name" value="HTH_DTXR"/>
    <property type="match status" value="1"/>
</dbReference>
<keyword evidence="4" id="KW-0963">Cytoplasm</keyword>
<evidence type="ECO:0000256" key="1">
    <source>
        <dbReference type="ARBA" id="ARBA00004496"/>
    </source>
</evidence>
<comment type="caution">
    <text evidence="13">The sequence shown here is derived from an EMBL/GenBank/DDBJ whole genome shotgun (WGS) entry which is preliminary data.</text>
</comment>
<evidence type="ECO:0000256" key="5">
    <source>
        <dbReference type="ARBA" id="ARBA00022491"/>
    </source>
</evidence>
<evidence type="ECO:0000256" key="7">
    <source>
        <dbReference type="ARBA" id="ARBA00023125"/>
    </source>
</evidence>
<dbReference type="Pfam" id="PF04023">
    <property type="entry name" value="FeoA"/>
    <property type="match status" value="1"/>
</dbReference>
<evidence type="ECO:0000256" key="6">
    <source>
        <dbReference type="ARBA" id="ARBA00023015"/>
    </source>
</evidence>
<evidence type="ECO:0000313" key="13">
    <source>
        <dbReference type="EMBL" id="MST33216.1"/>
    </source>
</evidence>
<dbReference type="InterPro" id="IPR036388">
    <property type="entry name" value="WH-like_DNA-bd_sf"/>
</dbReference>
<dbReference type="PANTHER" id="PTHR33238">
    <property type="entry name" value="IRON (METAL) DEPENDENT REPRESSOR, DTXR FAMILY"/>
    <property type="match status" value="1"/>
</dbReference>
<protein>
    <recommendedName>
        <fullName evidence="11">Manganese transport regulator</fullName>
    </recommendedName>
</protein>
<evidence type="ECO:0000259" key="12">
    <source>
        <dbReference type="PROSITE" id="PS50944"/>
    </source>
</evidence>
<name>A0ABW9QUP6_9ACTN</name>